<reference evidence="2" key="1">
    <citation type="submission" date="2023-07" db="EMBL/GenBank/DDBJ databases">
        <title>Paracoccus sp. MBLB3053 whole genome sequence.</title>
        <authorList>
            <person name="Hwang C.Y."/>
            <person name="Cho E.-S."/>
            <person name="Seo M.-J."/>
        </authorList>
    </citation>
    <scope>NUCLEOTIDE SEQUENCE [LARGE SCALE GENOMIC DNA]</scope>
    <source>
        <strain evidence="2">MBLB3053</strain>
    </source>
</reference>
<evidence type="ECO:0000313" key="2">
    <source>
        <dbReference type="Proteomes" id="UP001269144"/>
    </source>
</evidence>
<gene>
    <name evidence="1" type="ORF">RGQ15_00570</name>
</gene>
<dbReference type="EMBL" id="JAVQLW010000001">
    <property type="protein sequence ID" value="MDS9466070.1"/>
    <property type="molecule type" value="Genomic_DNA"/>
</dbReference>
<sequence>MSYLVQAGNGGYLGWKILERTASVQRAVLEKDAQITASRDYFAERLPQVTAAEDLVSDYKLLSVALRAFGLDNDIGNRQFIRRVLEADPDDSSSLVNRLSDKRYLRLNKALGLGSGTEPASDRMDSGSILDLYVTRSFEKNVGSSHAEIELALNARRELPELAKSDSAENTKWYQIIGSTPLRKIFEGAFGLSSSFGQLDVDRQVEELKLRCEQMTGSSDPSQFIETGAVEDLIKTYLLRSQFSSGSVYSPFSTALAILNGG</sequence>
<dbReference type="InterPro" id="IPR010626">
    <property type="entry name" value="DUF1217"/>
</dbReference>
<comment type="caution">
    <text evidence="1">The sequence shown here is derived from an EMBL/GenBank/DDBJ whole genome shotgun (WGS) entry which is preliminary data.</text>
</comment>
<dbReference type="InterPro" id="IPR023157">
    <property type="entry name" value="AGR-C-984p-like_sf"/>
</dbReference>
<name>A0ABU2HNE9_9RHOB</name>
<dbReference type="Proteomes" id="UP001269144">
    <property type="component" value="Unassembled WGS sequence"/>
</dbReference>
<accession>A0ABU2HNE9</accession>
<evidence type="ECO:0000313" key="1">
    <source>
        <dbReference type="EMBL" id="MDS9466070.1"/>
    </source>
</evidence>
<dbReference type="Pfam" id="PF06748">
    <property type="entry name" value="DUF1217"/>
    <property type="match status" value="1"/>
</dbReference>
<protein>
    <submittedName>
        <fullName evidence="1">DUF1217 domain-containing protein</fullName>
    </submittedName>
</protein>
<organism evidence="1 2">
    <name type="scientific">Paracoccus aurantius</name>
    <dbReference type="NCBI Taxonomy" id="3073814"/>
    <lineage>
        <taxon>Bacteria</taxon>
        <taxon>Pseudomonadati</taxon>
        <taxon>Pseudomonadota</taxon>
        <taxon>Alphaproteobacteria</taxon>
        <taxon>Rhodobacterales</taxon>
        <taxon>Paracoccaceae</taxon>
        <taxon>Paracoccus</taxon>
    </lineage>
</organism>
<dbReference type="RefSeq" id="WP_311158263.1">
    <property type="nucleotide sequence ID" value="NZ_JAVQLW010000001.1"/>
</dbReference>
<proteinExistence type="predicted"/>
<dbReference type="Gene3D" id="1.10.3700.10">
    <property type="entry name" value="AGR C 984p-like"/>
    <property type="match status" value="1"/>
</dbReference>
<dbReference type="SUPFAM" id="SSF158837">
    <property type="entry name" value="AGR C 984p-like"/>
    <property type="match status" value="1"/>
</dbReference>
<keyword evidence="2" id="KW-1185">Reference proteome</keyword>